<feature type="region of interest" description="Disordered" evidence="1">
    <location>
        <begin position="565"/>
        <end position="605"/>
    </location>
</feature>
<dbReference type="Pfam" id="PF10214">
    <property type="entry name" value="Rrn6_beta-prop"/>
    <property type="match status" value="1"/>
</dbReference>
<dbReference type="PANTHER" id="PTHR28221">
    <property type="entry name" value="RNA POLYMERASE I-SPECIFIC TRANSCRIPTION INITIATION FACTOR RRN6"/>
    <property type="match status" value="1"/>
</dbReference>
<dbReference type="InterPro" id="IPR048535">
    <property type="entry name" value="RRN6_beta-prop"/>
</dbReference>
<dbReference type="GO" id="GO:0070860">
    <property type="term" value="C:RNA polymerase I core factor complex"/>
    <property type="evidence" value="ECO:0007669"/>
    <property type="project" value="TreeGrafter"/>
</dbReference>
<evidence type="ECO:0000313" key="6">
    <source>
        <dbReference type="Proteomes" id="UP000242519"/>
    </source>
</evidence>
<feature type="domain" description="RRN6 beta-propeller" evidence="2">
    <location>
        <begin position="42"/>
        <end position="93"/>
    </location>
</feature>
<dbReference type="EMBL" id="MZNU01000435">
    <property type="protein sequence ID" value="OWO97475.1"/>
    <property type="molecule type" value="Genomic_DNA"/>
</dbReference>
<dbReference type="InterPro" id="IPR048536">
    <property type="entry name" value="Rrn6_K-rich"/>
</dbReference>
<dbReference type="GO" id="GO:0001179">
    <property type="term" value="F:RNA polymerase I general transcription initiation factor binding"/>
    <property type="evidence" value="ECO:0007669"/>
    <property type="project" value="TreeGrafter"/>
</dbReference>
<dbReference type="STRING" id="503106.A0A218YSW3"/>
<dbReference type="AlphaFoldDB" id="A0A218YSW3"/>
<evidence type="ECO:0000259" key="2">
    <source>
        <dbReference type="Pfam" id="PF10214"/>
    </source>
</evidence>
<accession>A0A218YSW3</accession>
<sequence>MGGIFDGQVQGDISKAPTMAHFDEVIPAGDRSEDENGFPCRVKKIVSYIHFMSPDDETMKLTLLRSQHVSIAITSAKNRIVNYYSFRPDQASSKGSLSLLMKLESNEELSSPLHSVNFFPCIVVPSASHISGPGLKYIQEGVEFFQLWAITSNLSLISALTCITEGRERFVVIPPGTKLLLSRQYFGPKIAIDEDFIVADNEFQLLVEKRIGTAVSTKDLFETDQTRFTLNWRKIFQSAFMGRSTPSDDTPDFDDLLHSALIQINQGIENDDFSNSTLLDLIGVPSPGGDLQQASTSVDAFLASLASGQIPEAQQTLIIQYITLGLDIGFPEDPDSTHLDFLRLFDQLVEYWMADLPATIPNLARHTKFKAVRQLTLELGLSSIGISLQDKASSVPLAIQAEDDVVTESMISKDRRTTRDSSAIMASSQMTMMHVEPCVPTSTATPSLYSHVTPMSDLLEDQAIARLRRYAPTIKAKLQVGTRANTSVLSHWPSEPGADPEEYSYEATKQAHALVNAGDEERRSLRKEKARRRRRTEEFVKAVEPAVSRRVSLFSGSQPEIARRTFSSQVVDDMPMTQPDRGTYGSRTVPTSTKKPKKPRTAGFK</sequence>
<organism evidence="5 6">
    <name type="scientific">Diplocarpon coronariae</name>
    <dbReference type="NCBI Taxonomy" id="2795749"/>
    <lineage>
        <taxon>Eukaryota</taxon>
        <taxon>Fungi</taxon>
        <taxon>Dikarya</taxon>
        <taxon>Ascomycota</taxon>
        <taxon>Pezizomycotina</taxon>
        <taxon>Leotiomycetes</taxon>
        <taxon>Helotiales</taxon>
        <taxon>Drepanopezizaceae</taxon>
        <taxon>Diplocarpon</taxon>
    </lineage>
</organism>
<dbReference type="Pfam" id="PF20640">
    <property type="entry name" value="Rrn6_HB"/>
    <property type="match status" value="1"/>
</dbReference>
<evidence type="ECO:0000259" key="4">
    <source>
        <dbReference type="Pfam" id="PF20640"/>
    </source>
</evidence>
<reference evidence="5 6" key="1">
    <citation type="submission" date="2017-04" db="EMBL/GenBank/DDBJ databases">
        <title>Draft genome sequence of Marssonina coronaria NL1: causal agent of apple blotch.</title>
        <authorList>
            <person name="Cheng Q."/>
        </authorList>
    </citation>
    <scope>NUCLEOTIDE SEQUENCE [LARGE SCALE GENOMIC DNA]</scope>
    <source>
        <strain evidence="5 6">NL1</strain>
    </source>
</reference>
<dbReference type="InParanoid" id="A0A218YSW3"/>
<dbReference type="InterPro" id="IPR019350">
    <property type="entry name" value="RNA_pol_I-sp_TIF_RRN6-like"/>
</dbReference>
<evidence type="ECO:0000313" key="5">
    <source>
        <dbReference type="EMBL" id="OWO97475.1"/>
    </source>
</evidence>
<dbReference type="Proteomes" id="UP000242519">
    <property type="component" value="Unassembled WGS sequence"/>
</dbReference>
<dbReference type="InterPro" id="IPR048537">
    <property type="entry name" value="RRN6_HB"/>
</dbReference>
<keyword evidence="6" id="KW-1185">Reference proteome</keyword>
<name>A0A218YSW3_9HELO</name>
<dbReference type="GO" id="GO:0001163">
    <property type="term" value="F:RNA polymerase I transcription regulatory region sequence-specific DNA binding"/>
    <property type="evidence" value="ECO:0007669"/>
    <property type="project" value="TreeGrafter"/>
</dbReference>
<dbReference type="Pfam" id="PF20639">
    <property type="entry name" value="Rrn6_K-rich"/>
    <property type="match status" value="1"/>
</dbReference>
<proteinExistence type="predicted"/>
<dbReference type="OrthoDB" id="4090074at2759"/>
<feature type="compositionally biased region" description="Basic residues" evidence="1">
    <location>
        <begin position="594"/>
        <end position="605"/>
    </location>
</feature>
<evidence type="ECO:0000259" key="3">
    <source>
        <dbReference type="Pfam" id="PF20639"/>
    </source>
</evidence>
<gene>
    <name evidence="5" type="ORF">B2J93_9096</name>
</gene>
<comment type="caution">
    <text evidence="5">The sequence shown here is derived from an EMBL/GenBank/DDBJ whole genome shotgun (WGS) entry which is preliminary data.</text>
</comment>
<protein>
    <submittedName>
        <fullName evidence="5">Uncharacterized protein</fullName>
    </submittedName>
</protein>
<feature type="domain" description="RRN6 K-rich C-terminal" evidence="3">
    <location>
        <begin position="486"/>
        <end position="604"/>
    </location>
</feature>
<dbReference type="GO" id="GO:0042790">
    <property type="term" value="P:nucleolar large rRNA transcription by RNA polymerase I"/>
    <property type="evidence" value="ECO:0007669"/>
    <property type="project" value="TreeGrafter"/>
</dbReference>
<feature type="domain" description="RRN6 helical bundle" evidence="4">
    <location>
        <begin position="191"/>
        <end position="384"/>
    </location>
</feature>
<dbReference type="PANTHER" id="PTHR28221:SF2">
    <property type="entry name" value="RNA POLYMERASE I-SPECIFIC TRANSCRIPTION INITIATION FACTOR RRN6"/>
    <property type="match status" value="1"/>
</dbReference>
<evidence type="ECO:0000256" key="1">
    <source>
        <dbReference type="SAM" id="MobiDB-lite"/>
    </source>
</evidence>